<feature type="compositionally biased region" description="Basic and acidic residues" evidence="1">
    <location>
        <begin position="19"/>
        <end position="31"/>
    </location>
</feature>
<dbReference type="Proteomes" id="UP001642482">
    <property type="component" value="Unassembled WGS sequence"/>
</dbReference>
<evidence type="ECO:0000313" key="3">
    <source>
        <dbReference type="Proteomes" id="UP001642482"/>
    </source>
</evidence>
<accession>A0ABP0BGA6</accession>
<feature type="region of interest" description="Disordered" evidence="1">
    <location>
        <begin position="595"/>
        <end position="654"/>
    </location>
</feature>
<feature type="compositionally biased region" description="Acidic residues" evidence="1">
    <location>
        <begin position="472"/>
        <end position="481"/>
    </location>
</feature>
<feature type="compositionally biased region" description="Basic residues" evidence="1">
    <location>
        <begin position="810"/>
        <end position="820"/>
    </location>
</feature>
<feature type="compositionally biased region" description="Basic and acidic residues" evidence="1">
    <location>
        <begin position="398"/>
        <end position="433"/>
    </location>
</feature>
<feature type="compositionally biased region" description="Low complexity" evidence="1">
    <location>
        <begin position="610"/>
        <end position="623"/>
    </location>
</feature>
<evidence type="ECO:0000256" key="1">
    <source>
        <dbReference type="SAM" id="MobiDB-lite"/>
    </source>
</evidence>
<protein>
    <submittedName>
        <fullName evidence="2">Uncharacterized protein</fullName>
    </submittedName>
</protein>
<feature type="region of interest" description="Disordered" evidence="1">
    <location>
        <begin position="1"/>
        <end position="59"/>
    </location>
</feature>
<feature type="compositionally biased region" description="Basic and acidic residues" evidence="1">
    <location>
        <begin position="459"/>
        <end position="471"/>
    </location>
</feature>
<feature type="compositionally biased region" description="Basic residues" evidence="1">
    <location>
        <begin position="1"/>
        <end position="10"/>
    </location>
</feature>
<gene>
    <name evidence="2" type="ORF">SEUCBS140593_003583</name>
</gene>
<dbReference type="EMBL" id="CAWUHD010000028">
    <property type="protein sequence ID" value="CAK7218546.1"/>
    <property type="molecule type" value="Genomic_DNA"/>
</dbReference>
<keyword evidence="3" id="KW-1185">Reference proteome</keyword>
<name>A0ABP0BGA6_9PEZI</name>
<proteinExistence type="predicted"/>
<organism evidence="2 3">
    <name type="scientific">Sporothrix eucalyptigena</name>
    <dbReference type="NCBI Taxonomy" id="1812306"/>
    <lineage>
        <taxon>Eukaryota</taxon>
        <taxon>Fungi</taxon>
        <taxon>Dikarya</taxon>
        <taxon>Ascomycota</taxon>
        <taxon>Pezizomycotina</taxon>
        <taxon>Sordariomycetes</taxon>
        <taxon>Sordariomycetidae</taxon>
        <taxon>Ophiostomatales</taxon>
        <taxon>Ophiostomataceae</taxon>
        <taxon>Sporothrix</taxon>
    </lineage>
</organism>
<sequence length="829" mass="91341">MVSNKKKKKAAAAEASKTTTEDKDKQTESKPEIASSSAVVKASSSTKTAKKISPKPASQDTGIPGLAAAFATHTFQPTLKITRHKYWRYANEYSGAWLTMTTAVTKALTWTNYNKSVPRYLDNGFCFDLMHIRDMVDLAIRLSVGATLGQTPSGPGSAQSNDGRGPQMSAMRRHRLRVEAVNNLAEAYSIDEIATSLLVMQNAASLEDLPRLVLERAPDNRSAKYVDFFHKKIPSQKFLESTTADLLDPIVESEGRDGAAWRTRGVIKLLQSDFEGAVVDLTESLRLARIKEMAAFSKRHMMAEEVRDAIKAEKVGTKDEGALDQITSESIRESLEKLRFTSADKQARFHRGTAYLNMACQCIYAALGPEWVKHEKRRLATVHKAALEKKLAELKEKEVVEKNPEPATDKSKESAVGEAKESADSDKHEADDHNGDDEDDDDDGGAAILAEEIPDDDPPTEKEADNTLENKENDDEDDDQTPEQRKEQLRLKRQMRMRAKQALHDFLAFLSTMDYAPNVAIHTGETFLRRVVQTAVGHGNSGSGPWILKQCLALMKDFKAKREAQPNATLPDPPDPMVDKDANLIKMSALLDGSPLPDLPVYPSPKRTKPTSTTQPSLPTTPTKETEAESTDPGEPTEPTKPTELVEKKPNSMPTTQVATFHPLLPHVLHSLLLCHCLLLTPPSEMVGIVNMVARLTSLADGYPYFQTGPCTMRDDWAEVLRLTAGPGWIQLPEGMNWNHYCEPDVLPVGQTGAASSGVFYGTGKPTPMAQAISHWLQENMRLNGGVIKERPKPEVGEDGTVVDPPAVLRRPKKGKKKPVSHVNTTLEP</sequence>
<comment type="caution">
    <text evidence="2">The sequence shown here is derived from an EMBL/GenBank/DDBJ whole genome shotgun (WGS) entry which is preliminary data.</text>
</comment>
<evidence type="ECO:0000313" key="2">
    <source>
        <dbReference type="EMBL" id="CAK7218546.1"/>
    </source>
</evidence>
<reference evidence="2 3" key="1">
    <citation type="submission" date="2024-01" db="EMBL/GenBank/DDBJ databases">
        <authorList>
            <person name="Allen C."/>
            <person name="Tagirdzhanova G."/>
        </authorList>
    </citation>
    <scope>NUCLEOTIDE SEQUENCE [LARGE SCALE GENOMIC DNA]</scope>
</reference>
<feature type="region of interest" description="Disordered" evidence="1">
    <location>
        <begin position="789"/>
        <end position="829"/>
    </location>
</feature>
<feature type="region of interest" description="Disordered" evidence="1">
    <location>
        <begin position="149"/>
        <end position="169"/>
    </location>
</feature>
<feature type="compositionally biased region" description="Acidic residues" evidence="1">
    <location>
        <begin position="434"/>
        <end position="444"/>
    </location>
</feature>
<feature type="region of interest" description="Disordered" evidence="1">
    <location>
        <begin position="398"/>
        <end position="489"/>
    </location>
</feature>
<feature type="compositionally biased region" description="Low complexity" evidence="1">
    <location>
        <begin position="33"/>
        <end position="47"/>
    </location>
</feature>
<feature type="compositionally biased region" description="Polar residues" evidence="1">
    <location>
        <begin position="149"/>
        <end position="162"/>
    </location>
</feature>